<reference evidence="2 3" key="1">
    <citation type="journal article" date="2014" name="Nat. Commun.">
        <title>Molecular traces of alternative social organization in a termite genome.</title>
        <authorList>
            <person name="Terrapon N."/>
            <person name="Li C."/>
            <person name="Robertson H.M."/>
            <person name="Ji L."/>
            <person name="Meng X."/>
            <person name="Booth W."/>
            <person name="Chen Z."/>
            <person name="Childers C.P."/>
            <person name="Glastad K.M."/>
            <person name="Gokhale K."/>
            <person name="Gowin J."/>
            <person name="Gronenberg W."/>
            <person name="Hermansen R.A."/>
            <person name="Hu H."/>
            <person name="Hunt B.G."/>
            <person name="Huylmans A.K."/>
            <person name="Khalil S.M."/>
            <person name="Mitchell R.D."/>
            <person name="Munoz-Torres M.C."/>
            <person name="Mustard J.A."/>
            <person name="Pan H."/>
            <person name="Reese J.T."/>
            <person name="Scharf M.E."/>
            <person name="Sun F."/>
            <person name="Vogel H."/>
            <person name="Xiao J."/>
            <person name="Yang W."/>
            <person name="Yang Z."/>
            <person name="Yang Z."/>
            <person name="Zhou J."/>
            <person name="Zhu J."/>
            <person name="Brent C.S."/>
            <person name="Elsik C.G."/>
            <person name="Goodisman M.A."/>
            <person name="Liberles D.A."/>
            <person name="Roe R.M."/>
            <person name="Vargo E.L."/>
            <person name="Vilcinskas A."/>
            <person name="Wang J."/>
            <person name="Bornberg-Bauer E."/>
            <person name="Korb J."/>
            <person name="Zhang G."/>
            <person name="Liebig J."/>
        </authorList>
    </citation>
    <scope>NUCLEOTIDE SEQUENCE [LARGE SCALE GENOMIC DNA]</scope>
    <source>
        <tissue evidence="2">Whole organism</tissue>
    </source>
</reference>
<evidence type="ECO:0000313" key="3">
    <source>
        <dbReference type="Proteomes" id="UP000027135"/>
    </source>
</evidence>
<dbReference type="EMBL" id="KK853235">
    <property type="protein sequence ID" value="KDR09556.1"/>
    <property type="molecule type" value="Genomic_DNA"/>
</dbReference>
<accession>A0A067QKU3</accession>
<dbReference type="Proteomes" id="UP000027135">
    <property type="component" value="Unassembled WGS sequence"/>
</dbReference>
<evidence type="ECO:0000256" key="1">
    <source>
        <dbReference type="SAM" id="MobiDB-lite"/>
    </source>
</evidence>
<dbReference type="InParanoid" id="A0A067QKU3"/>
<organism evidence="2 3">
    <name type="scientific">Zootermopsis nevadensis</name>
    <name type="common">Dampwood termite</name>
    <dbReference type="NCBI Taxonomy" id="136037"/>
    <lineage>
        <taxon>Eukaryota</taxon>
        <taxon>Metazoa</taxon>
        <taxon>Ecdysozoa</taxon>
        <taxon>Arthropoda</taxon>
        <taxon>Hexapoda</taxon>
        <taxon>Insecta</taxon>
        <taxon>Pterygota</taxon>
        <taxon>Neoptera</taxon>
        <taxon>Polyneoptera</taxon>
        <taxon>Dictyoptera</taxon>
        <taxon>Blattodea</taxon>
        <taxon>Blattoidea</taxon>
        <taxon>Termitoidae</taxon>
        <taxon>Termopsidae</taxon>
        <taxon>Zootermopsis</taxon>
    </lineage>
</organism>
<feature type="region of interest" description="Disordered" evidence="1">
    <location>
        <begin position="25"/>
        <end position="56"/>
    </location>
</feature>
<proteinExistence type="predicted"/>
<keyword evidence="3" id="KW-1185">Reference proteome</keyword>
<sequence>MDVLPGSVRVCDFYRLSGVKLFANNSSMSPETKRSIPPPTETIQTKPFPVRDNRSQ</sequence>
<evidence type="ECO:0000313" key="2">
    <source>
        <dbReference type="EMBL" id="KDR09556.1"/>
    </source>
</evidence>
<protein>
    <submittedName>
        <fullName evidence="2">Uncharacterized protein</fullName>
    </submittedName>
</protein>
<name>A0A067QKU3_ZOONE</name>
<gene>
    <name evidence="2" type="ORF">L798_00515</name>
</gene>
<dbReference type="AlphaFoldDB" id="A0A067QKU3"/>